<dbReference type="KEGG" id="bmj:BMULJ_06290"/>
<dbReference type="KEGG" id="bmu:Bmul_6273"/>
<proteinExistence type="predicted"/>
<keyword evidence="2" id="KW-0614">Plasmid</keyword>
<dbReference type="GeneID" id="93168726"/>
<dbReference type="Proteomes" id="UP000008815">
    <property type="component" value="Plasmid pTGL1"/>
</dbReference>
<feature type="region of interest" description="Disordered" evidence="1">
    <location>
        <begin position="605"/>
        <end position="633"/>
    </location>
</feature>
<feature type="region of interest" description="Disordered" evidence="1">
    <location>
        <begin position="464"/>
        <end position="483"/>
    </location>
</feature>
<sequence>MVRKKNYNVSENRAAPVGVISASLERPKPGADDACIDMVALLGLEARFPQRIKTLDLRDWLGRGIDDWVCSSGFCLKAMLLSGARATASVTTYFGQLPYLFEYLAGSSQTPLPQRPKLPSDLSPMHVQHFIGWLQKRAQAEGWRPSSTRNTYRGVKAVLAEMFAQGFIEGEPSRFFRRGALPWSSEDSLQTSLSDAEQERLAKAIKSDLVDVHHGRLQLKQSAVQGLRLLLVAHRQGLNPTPLLEMCRDALAPGFLPGTILIRTAKHRSKKIRSNVGRSALGRHASNQPNEQADEQNLCFDLSEGAVLQQAIASTRELVGEAPSAFKTRIWLYRAEASAGSTKRGNITCLDSKSLNRAIEGVIERRSLLGDGGLPLRVNLSRLRKSRFDRALRTADGDIAITANLMGNTPRVAGVNYPSMNEARKADAASFMNGDYTVLMRAEAQAPRGNEIRPVQVEPFKVGKGSISAPPSPTPVSACSDSISGEHAPNDGRSHCDRYVMCLFCSSFAIVGTVDELWRLFSFQMFAQAELDYLDEALGPERTTDGLLEDLRDRYRVVIPYIDDFTQRQFARSRVAQARAKTVSGLHPYWQHQMTMSRRARHRASAPDLRVDGSHGDTAIPRIRGTQQAGPRA</sequence>
<dbReference type="HOGENOM" id="CLU_036297_1_0_4"/>
<keyword evidence="3" id="KW-1185">Reference proteome</keyword>
<protein>
    <recommendedName>
        <fullName evidence="4">Integrase</fullName>
    </recommendedName>
</protein>
<dbReference type="AlphaFoldDB" id="A0A0H3KSN4"/>
<evidence type="ECO:0000256" key="1">
    <source>
        <dbReference type="SAM" id="MobiDB-lite"/>
    </source>
</evidence>
<name>A0A0H3KSN4_BURM1</name>
<dbReference type="eggNOG" id="COG4974">
    <property type="taxonomic scope" value="Bacteria"/>
</dbReference>
<organism evidence="2 3">
    <name type="scientific">Burkholderia multivorans (strain ATCC 17616 / 249)</name>
    <dbReference type="NCBI Taxonomy" id="395019"/>
    <lineage>
        <taxon>Bacteria</taxon>
        <taxon>Pseudomonadati</taxon>
        <taxon>Pseudomonadota</taxon>
        <taxon>Betaproteobacteria</taxon>
        <taxon>Burkholderiales</taxon>
        <taxon>Burkholderiaceae</taxon>
        <taxon>Burkholderia</taxon>
        <taxon>Burkholderia cepacia complex</taxon>
    </lineage>
</organism>
<reference evidence="2 3" key="1">
    <citation type="submission" date="2007-04" db="EMBL/GenBank/DDBJ databases">
        <title>Complete genome sequence of Burkholderia multivorans ATCC 17616.</title>
        <authorList>
            <person name="Ohtsubo Y."/>
            <person name="Yamashita A."/>
            <person name="Kurokawa K."/>
            <person name="Takami H."/>
            <person name="Yuhara S."/>
            <person name="Nishiyama E."/>
            <person name="Endo R."/>
            <person name="Miyazaki R."/>
            <person name="Ono A."/>
            <person name="Yano K."/>
            <person name="Ito M."/>
            <person name="Sota M."/>
            <person name="Yuji N."/>
            <person name="Hattori M."/>
            <person name="Tsuda M."/>
        </authorList>
    </citation>
    <scope>NUCLEOTIDE SEQUENCE [LARGE SCALE GENOMIC DNA]</scope>
    <source>
        <strain evidence="3">ATCC 17616 / 249</strain>
        <plasmid evidence="3">Plasmid pTGL1</plasmid>
    </source>
</reference>
<accession>A0A0H3KSN4</accession>
<dbReference type="RefSeq" id="WP_009692941.1">
    <property type="nucleotide sequence ID" value="NC_010070.1"/>
</dbReference>
<evidence type="ECO:0008006" key="4">
    <source>
        <dbReference type="Google" id="ProtNLM"/>
    </source>
</evidence>
<geneLocation type="plasmid" evidence="2 3">
    <name>pTGL1</name>
</geneLocation>
<dbReference type="EMBL" id="AP009388">
    <property type="protein sequence ID" value="BAG48077.1"/>
    <property type="molecule type" value="Genomic_DNA"/>
</dbReference>
<evidence type="ECO:0000313" key="2">
    <source>
        <dbReference type="EMBL" id="BAG48077.1"/>
    </source>
</evidence>
<evidence type="ECO:0000313" key="3">
    <source>
        <dbReference type="Proteomes" id="UP000008815"/>
    </source>
</evidence>
<gene>
    <name evidence="2" type="ordered locus">BMULJ_06290</name>
</gene>